<dbReference type="AlphaFoldDB" id="A0ABD2KW83"/>
<name>A0ABD2KW83_9BILA</name>
<dbReference type="EMBL" id="JBICBT010000625">
    <property type="protein sequence ID" value="KAL3107212.1"/>
    <property type="molecule type" value="Genomic_DNA"/>
</dbReference>
<keyword evidence="2" id="KW-0732">Signal</keyword>
<evidence type="ECO:0000313" key="3">
    <source>
        <dbReference type="EMBL" id="KAL3107212.1"/>
    </source>
</evidence>
<sequence>MPMPSVRPFALLNSAIFIHSFSSAAAGDSSPDNGSVMIQYLSSRVRTRWSSRTTTGPCPAKVRRTEGEEEEQGKEETAEKKGKSKSKEK</sequence>
<feature type="chain" id="PRO_5044890955" description="Secreted protein" evidence="2">
    <location>
        <begin position="27"/>
        <end position="89"/>
    </location>
</feature>
<evidence type="ECO:0000313" key="4">
    <source>
        <dbReference type="Proteomes" id="UP001620626"/>
    </source>
</evidence>
<keyword evidence="4" id="KW-1185">Reference proteome</keyword>
<comment type="caution">
    <text evidence="3">The sequence shown here is derived from an EMBL/GenBank/DDBJ whole genome shotgun (WGS) entry which is preliminary data.</text>
</comment>
<feature type="compositionally biased region" description="Low complexity" evidence="1">
    <location>
        <begin position="45"/>
        <end position="55"/>
    </location>
</feature>
<protein>
    <recommendedName>
        <fullName evidence="5">Secreted protein</fullName>
    </recommendedName>
</protein>
<dbReference type="Proteomes" id="UP001620626">
    <property type="component" value="Unassembled WGS sequence"/>
</dbReference>
<reference evidence="3 4" key="1">
    <citation type="submission" date="2024-10" db="EMBL/GenBank/DDBJ databases">
        <authorList>
            <person name="Kim D."/>
        </authorList>
    </citation>
    <scope>NUCLEOTIDE SEQUENCE [LARGE SCALE GENOMIC DNA]</scope>
    <source>
        <strain evidence="3">BH-2024</strain>
    </source>
</reference>
<feature type="region of interest" description="Disordered" evidence="1">
    <location>
        <begin position="45"/>
        <end position="89"/>
    </location>
</feature>
<proteinExistence type="predicted"/>
<evidence type="ECO:0008006" key="5">
    <source>
        <dbReference type="Google" id="ProtNLM"/>
    </source>
</evidence>
<evidence type="ECO:0000256" key="2">
    <source>
        <dbReference type="SAM" id="SignalP"/>
    </source>
</evidence>
<feature type="compositionally biased region" description="Basic and acidic residues" evidence="1">
    <location>
        <begin position="74"/>
        <end position="89"/>
    </location>
</feature>
<feature type="signal peptide" evidence="2">
    <location>
        <begin position="1"/>
        <end position="26"/>
    </location>
</feature>
<organism evidence="3 4">
    <name type="scientific">Heterodera trifolii</name>
    <dbReference type="NCBI Taxonomy" id="157864"/>
    <lineage>
        <taxon>Eukaryota</taxon>
        <taxon>Metazoa</taxon>
        <taxon>Ecdysozoa</taxon>
        <taxon>Nematoda</taxon>
        <taxon>Chromadorea</taxon>
        <taxon>Rhabditida</taxon>
        <taxon>Tylenchina</taxon>
        <taxon>Tylenchomorpha</taxon>
        <taxon>Tylenchoidea</taxon>
        <taxon>Heteroderidae</taxon>
        <taxon>Heteroderinae</taxon>
        <taxon>Heterodera</taxon>
    </lineage>
</organism>
<accession>A0ABD2KW83</accession>
<gene>
    <name evidence="3" type="ORF">niasHT_011931</name>
</gene>
<evidence type="ECO:0000256" key="1">
    <source>
        <dbReference type="SAM" id="MobiDB-lite"/>
    </source>
</evidence>